<protein>
    <submittedName>
        <fullName evidence="1">Uncharacterized protein</fullName>
    </submittedName>
</protein>
<dbReference type="AlphaFoldDB" id="A0A9Q1IIQ4"/>
<evidence type="ECO:0000313" key="1">
    <source>
        <dbReference type="EMBL" id="KAJ8341086.1"/>
    </source>
</evidence>
<organism evidence="1 2">
    <name type="scientific">Synaphobranchus kaupii</name>
    <name type="common">Kaup's arrowtooth eel</name>
    <dbReference type="NCBI Taxonomy" id="118154"/>
    <lineage>
        <taxon>Eukaryota</taxon>
        <taxon>Metazoa</taxon>
        <taxon>Chordata</taxon>
        <taxon>Craniata</taxon>
        <taxon>Vertebrata</taxon>
        <taxon>Euteleostomi</taxon>
        <taxon>Actinopterygii</taxon>
        <taxon>Neopterygii</taxon>
        <taxon>Teleostei</taxon>
        <taxon>Anguilliformes</taxon>
        <taxon>Synaphobranchidae</taxon>
        <taxon>Synaphobranchus</taxon>
    </lineage>
</organism>
<accession>A0A9Q1IIQ4</accession>
<name>A0A9Q1IIQ4_SYNKA</name>
<gene>
    <name evidence="1" type="ORF">SKAU_G00333770</name>
</gene>
<keyword evidence="2" id="KW-1185">Reference proteome</keyword>
<sequence length="114" mass="12751">MVNPDPINITKPHITGVLSSVLDTSEAGHFIQTDRSQALPCLPNGKRAGEIKGNRSFPEALIRTSRRGRLVRHDSEALFSKRDATHTPSLLRECLHHGPSVAYIYRFHLNSQNK</sequence>
<dbReference type="Proteomes" id="UP001152622">
    <property type="component" value="Chromosome 15"/>
</dbReference>
<proteinExistence type="predicted"/>
<dbReference type="EMBL" id="JAINUF010000015">
    <property type="protein sequence ID" value="KAJ8341086.1"/>
    <property type="molecule type" value="Genomic_DNA"/>
</dbReference>
<comment type="caution">
    <text evidence="1">The sequence shown here is derived from an EMBL/GenBank/DDBJ whole genome shotgun (WGS) entry which is preliminary data.</text>
</comment>
<evidence type="ECO:0000313" key="2">
    <source>
        <dbReference type="Proteomes" id="UP001152622"/>
    </source>
</evidence>
<reference evidence="1" key="1">
    <citation type="journal article" date="2023" name="Science">
        <title>Genome structures resolve the early diversification of teleost fishes.</title>
        <authorList>
            <person name="Parey E."/>
            <person name="Louis A."/>
            <person name="Montfort J."/>
            <person name="Bouchez O."/>
            <person name="Roques C."/>
            <person name="Iampietro C."/>
            <person name="Lluch J."/>
            <person name="Castinel A."/>
            <person name="Donnadieu C."/>
            <person name="Desvignes T."/>
            <person name="Floi Bucao C."/>
            <person name="Jouanno E."/>
            <person name="Wen M."/>
            <person name="Mejri S."/>
            <person name="Dirks R."/>
            <person name="Jansen H."/>
            <person name="Henkel C."/>
            <person name="Chen W.J."/>
            <person name="Zahm M."/>
            <person name="Cabau C."/>
            <person name="Klopp C."/>
            <person name="Thompson A.W."/>
            <person name="Robinson-Rechavi M."/>
            <person name="Braasch I."/>
            <person name="Lecointre G."/>
            <person name="Bobe J."/>
            <person name="Postlethwait J.H."/>
            <person name="Berthelot C."/>
            <person name="Roest Crollius H."/>
            <person name="Guiguen Y."/>
        </authorList>
    </citation>
    <scope>NUCLEOTIDE SEQUENCE</scope>
    <source>
        <tissue evidence="1">Blood</tissue>
    </source>
</reference>